<proteinExistence type="predicted"/>
<name>A0A219AP74_METCM</name>
<dbReference type="EMBL" id="LSBJ02000009">
    <property type="protein sequence ID" value="OWT42626.1"/>
    <property type="molecule type" value="Genomic_DNA"/>
</dbReference>
<organism evidence="1 2">
    <name type="scientific">Pochonia chlamydosporia 170</name>
    <dbReference type="NCBI Taxonomy" id="1380566"/>
    <lineage>
        <taxon>Eukaryota</taxon>
        <taxon>Fungi</taxon>
        <taxon>Dikarya</taxon>
        <taxon>Ascomycota</taxon>
        <taxon>Pezizomycotina</taxon>
        <taxon>Sordariomycetes</taxon>
        <taxon>Hypocreomycetidae</taxon>
        <taxon>Hypocreales</taxon>
        <taxon>Clavicipitaceae</taxon>
        <taxon>Pochonia</taxon>
    </lineage>
</organism>
<evidence type="ECO:0000313" key="2">
    <source>
        <dbReference type="Proteomes" id="UP000078397"/>
    </source>
</evidence>
<accession>A0A219AP74</accession>
<dbReference type="Proteomes" id="UP000078397">
    <property type="component" value="Unassembled WGS sequence"/>
</dbReference>
<dbReference type="RefSeq" id="XP_022285114.1">
    <property type="nucleotide sequence ID" value="XM_022429881.1"/>
</dbReference>
<gene>
    <name evidence="1" type="ORF">VFPPC_18238</name>
</gene>
<evidence type="ECO:0000313" key="1">
    <source>
        <dbReference type="EMBL" id="OWT42626.1"/>
    </source>
</evidence>
<dbReference type="KEGG" id="pchm:VFPPC_18238"/>
<sequence>MQLLSWSAFGQSGFELLRSAVISRVGLMRAEIRAYTYLYGVQYGVHGLECRHGRKMGGFQHGRSRSRATSVAHLRIQHRTIRTVRQCYDAALLALHILQGKSHVAQDIFQCDGR</sequence>
<reference evidence="1 2" key="1">
    <citation type="journal article" date="2016" name="PLoS Pathog.">
        <title>Biosynthesis of antibiotic leucinostatins in bio-control fungus Purpureocillium lilacinum and their inhibition on phytophthora revealed by genome mining.</title>
        <authorList>
            <person name="Wang G."/>
            <person name="Liu Z."/>
            <person name="Lin R."/>
            <person name="Li E."/>
            <person name="Mao Z."/>
            <person name="Ling J."/>
            <person name="Yang Y."/>
            <person name="Yin W.B."/>
            <person name="Xie B."/>
        </authorList>
    </citation>
    <scope>NUCLEOTIDE SEQUENCE [LARGE SCALE GENOMIC DNA]</scope>
    <source>
        <strain evidence="1">170</strain>
    </source>
</reference>
<keyword evidence="2" id="KW-1185">Reference proteome</keyword>
<dbReference type="AlphaFoldDB" id="A0A219AP74"/>
<comment type="caution">
    <text evidence="1">The sequence shown here is derived from an EMBL/GenBank/DDBJ whole genome shotgun (WGS) entry which is preliminary data.</text>
</comment>
<protein>
    <submittedName>
        <fullName evidence="1">Uncharacterized protein</fullName>
    </submittedName>
</protein>
<dbReference type="GeneID" id="33937077"/>